<dbReference type="RefSeq" id="WP_135397717.1">
    <property type="nucleotide sequence ID" value="NZ_SRMB01000005.1"/>
</dbReference>
<gene>
    <name evidence="4" type="ORF">E5K02_21180</name>
</gene>
<protein>
    <submittedName>
        <fullName evidence="4">Alpha/beta hydrolase</fullName>
    </submittedName>
</protein>
<proteinExistence type="inferred from homology"/>
<accession>A0A4Z0PYN6</accession>
<dbReference type="Pfam" id="PF00756">
    <property type="entry name" value="Esterase"/>
    <property type="match status" value="1"/>
</dbReference>
<dbReference type="InterPro" id="IPR029058">
    <property type="entry name" value="AB_hydrolase_fold"/>
</dbReference>
<dbReference type="SUPFAM" id="SSF53474">
    <property type="entry name" value="alpha/beta-Hydrolases"/>
    <property type="match status" value="1"/>
</dbReference>
<dbReference type="InterPro" id="IPR000801">
    <property type="entry name" value="Esterase-like"/>
</dbReference>
<keyword evidence="3" id="KW-0732">Signal</keyword>
<dbReference type="SUPFAM" id="SSF48452">
    <property type="entry name" value="TPR-like"/>
    <property type="match status" value="1"/>
</dbReference>
<dbReference type="OrthoDB" id="9784036at2"/>
<feature type="signal peptide" evidence="3">
    <location>
        <begin position="1"/>
        <end position="22"/>
    </location>
</feature>
<organism evidence="4 5">
    <name type="scientific">Hymenobacter metallicola</name>
    <dbReference type="NCBI Taxonomy" id="2563114"/>
    <lineage>
        <taxon>Bacteria</taxon>
        <taxon>Pseudomonadati</taxon>
        <taxon>Bacteroidota</taxon>
        <taxon>Cytophagia</taxon>
        <taxon>Cytophagales</taxon>
        <taxon>Hymenobacteraceae</taxon>
        <taxon>Hymenobacter</taxon>
    </lineage>
</organism>
<comment type="similarity">
    <text evidence="1">Belongs to the esterase D family.</text>
</comment>
<dbReference type="EMBL" id="SRMB01000005">
    <property type="protein sequence ID" value="TGE22878.1"/>
    <property type="molecule type" value="Genomic_DNA"/>
</dbReference>
<dbReference type="AlphaFoldDB" id="A0A4Z0PYN6"/>
<evidence type="ECO:0000313" key="5">
    <source>
        <dbReference type="Proteomes" id="UP000298471"/>
    </source>
</evidence>
<sequence length="414" mass="47045">MLWKVMTMGLVLLHLGAGPARAQRNKITIGHIDSLSSKVLQERRGLWIYVPPAAAEPGYAPKHYPVLYLLDGDLNFAYVTALTQQLHLSGQGPEMIVVGIPHPYPTRTRDLTPTHSTRRWDGTEDRALNGSGGGEKFLEFLETELQPYIDANYPTVAYRLLVGHSLGGLAVLNTLATKPKLFNAYLAIEPSLWWDNTLVLRKLDAAGQQGRFTGQKLFLAVAHTERPDLDTAQVRRDTTGSTRHTRANLALVDRLRRQKPGSLAWQWKYYPRENHFSVAVPAEYDALHAFFRHQELALPTSPTDPRFTLAVVQRHYAQVSQQYGYAVLPPEETMNMYAWGYMQHKLWEKAYQFLQLNLTNYPQSYNAHASMAAYYEQRGDKAQALRYYAAALRIQDLPEARQKIAELQTTTPKR</sequence>
<dbReference type="Proteomes" id="UP000298471">
    <property type="component" value="Unassembled WGS sequence"/>
</dbReference>
<dbReference type="Gene3D" id="3.40.50.1820">
    <property type="entry name" value="alpha/beta hydrolase"/>
    <property type="match status" value="1"/>
</dbReference>
<keyword evidence="5" id="KW-1185">Reference proteome</keyword>
<evidence type="ECO:0000256" key="1">
    <source>
        <dbReference type="ARBA" id="ARBA00005622"/>
    </source>
</evidence>
<dbReference type="PANTHER" id="PTHR40841:SF2">
    <property type="entry name" value="SIDEROPHORE-DEGRADING ESTERASE (EUROFUNG)"/>
    <property type="match status" value="1"/>
</dbReference>
<keyword evidence="2 4" id="KW-0378">Hydrolase</keyword>
<feature type="chain" id="PRO_5021406706" evidence="3">
    <location>
        <begin position="23"/>
        <end position="414"/>
    </location>
</feature>
<dbReference type="GO" id="GO:0016788">
    <property type="term" value="F:hydrolase activity, acting on ester bonds"/>
    <property type="evidence" value="ECO:0007669"/>
    <property type="project" value="TreeGrafter"/>
</dbReference>
<dbReference type="InterPro" id="IPR011990">
    <property type="entry name" value="TPR-like_helical_dom_sf"/>
</dbReference>
<evidence type="ECO:0000313" key="4">
    <source>
        <dbReference type="EMBL" id="TGE22878.1"/>
    </source>
</evidence>
<reference evidence="4 5" key="1">
    <citation type="submission" date="2019-04" db="EMBL/GenBank/DDBJ databases">
        <authorList>
            <person name="Feng G."/>
            <person name="Zhang J."/>
            <person name="Zhu H."/>
        </authorList>
    </citation>
    <scope>NUCLEOTIDE SEQUENCE [LARGE SCALE GENOMIC DNA]</scope>
    <source>
        <strain evidence="4 5">9PBR-1</strain>
    </source>
</reference>
<evidence type="ECO:0000256" key="3">
    <source>
        <dbReference type="SAM" id="SignalP"/>
    </source>
</evidence>
<comment type="caution">
    <text evidence="4">The sequence shown here is derived from an EMBL/GenBank/DDBJ whole genome shotgun (WGS) entry which is preliminary data.</text>
</comment>
<dbReference type="InterPro" id="IPR052558">
    <property type="entry name" value="Siderophore_Hydrolase_D"/>
</dbReference>
<evidence type="ECO:0000256" key="2">
    <source>
        <dbReference type="ARBA" id="ARBA00022801"/>
    </source>
</evidence>
<dbReference type="PANTHER" id="PTHR40841">
    <property type="entry name" value="SIDEROPHORE TRIACETYLFUSARININE C ESTERASE"/>
    <property type="match status" value="1"/>
</dbReference>
<name>A0A4Z0PYN6_9BACT</name>